<protein>
    <submittedName>
        <fullName evidence="1">Uncharacterized protein</fullName>
    </submittedName>
</protein>
<sequence>MTREEAYEAVAKIAAEHALIAQAFGGVIVIAHPDTQREQGIEANCLYMAGQGEHPTTIAQNKQIAEEAAARRKQGEQLDIFNEPKESAA</sequence>
<keyword evidence="2" id="KW-1185">Reference proteome</keyword>
<name>A0A6I4KUJ5_9PSED</name>
<proteinExistence type="predicted"/>
<gene>
    <name evidence="1" type="ORF">GJV18_08515</name>
</gene>
<dbReference type="RefSeq" id="WP_160344438.1">
    <property type="nucleotide sequence ID" value="NZ_WKJZ01000001.1"/>
</dbReference>
<organism evidence="1 2">
    <name type="scientific">Pseudomonas xionganensis</name>
    <dbReference type="NCBI Taxonomy" id="2654845"/>
    <lineage>
        <taxon>Bacteria</taxon>
        <taxon>Pseudomonadati</taxon>
        <taxon>Pseudomonadota</taxon>
        <taxon>Gammaproteobacteria</taxon>
        <taxon>Pseudomonadales</taxon>
        <taxon>Pseudomonadaceae</taxon>
        <taxon>Pseudomonas</taxon>
    </lineage>
</organism>
<comment type="caution">
    <text evidence="1">The sequence shown here is derived from an EMBL/GenBank/DDBJ whole genome shotgun (WGS) entry which is preliminary data.</text>
</comment>
<evidence type="ECO:0000313" key="2">
    <source>
        <dbReference type="Proteomes" id="UP000429555"/>
    </source>
</evidence>
<accession>A0A6I4KUJ5</accession>
<evidence type="ECO:0000313" key="1">
    <source>
        <dbReference type="EMBL" id="MVW75358.1"/>
    </source>
</evidence>
<dbReference type="AlphaFoldDB" id="A0A6I4KUJ5"/>
<dbReference type="Proteomes" id="UP000429555">
    <property type="component" value="Unassembled WGS sequence"/>
</dbReference>
<reference evidence="1 2" key="1">
    <citation type="submission" date="2019-11" db="EMBL/GenBank/DDBJ databases">
        <title>Pseudomonas flavidum sp. nov., isolated from Baiyang Lake.</title>
        <authorList>
            <person name="Zhao Y."/>
        </authorList>
    </citation>
    <scope>NUCLEOTIDE SEQUENCE [LARGE SCALE GENOMIC DNA]</scope>
    <source>
        <strain evidence="2">R-22-3 w-18</strain>
    </source>
</reference>
<dbReference type="EMBL" id="WKJZ01000001">
    <property type="protein sequence ID" value="MVW75358.1"/>
    <property type="molecule type" value="Genomic_DNA"/>
</dbReference>